<dbReference type="Proteomes" id="UP001516023">
    <property type="component" value="Unassembled WGS sequence"/>
</dbReference>
<name>A0ABD3Q377_9STRA</name>
<reference evidence="1 2" key="1">
    <citation type="journal article" date="2020" name="G3 (Bethesda)">
        <title>Improved Reference Genome for Cyclotella cryptica CCMP332, a Model for Cell Wall Morphogenesis, Salinity Adaptation, and Lipid Production in Diatoms (Bacillariophyta).</title>
        <authorList>
            <person name="Roberts W.R."/>
            <person name="Downey K.M."/>
            <person name="Ruck E.C."/>
            <person name="Traller J.C."/>
            <person name="Alverson A.J."/>
        </authorList>
    </citation>
    <scope>NUCLEOTIDE SEQUENCE [LARGE SCALE GENOMIC DNA]</scope>
    <source>
        <strain evidence="1 2">CCMP332</strain>
    </source>
</reference>
<evidence type="ECO:0000313" key="1">
    <source>
        <dbReference type="EMBL" id="KAL3794309.1"/>
    </source>
</evidence>
<accession>A0ABD3Q377</accession>
<dbReference type="EMBL" id="JABMIG020000082">
    <property type="protein sequence ID" value="KAL3794309.1"/>
    <property type="molecule type" value="Genomic_DNA"/>
</dbReference>
<protein>
    <submittedName>
        <fullName evidence="1">Uncharacterized protein</fullName>
    </submittedName>
</protein>
<keyword evidence="2" id="KW-1185">Reference proteome</keyword>
<proteinExistence type="predicted"/>
<dbReference type="AlphaFoldDB" id="A0ABD3Q377"/>
<comment type="caution">
    <text evidence="1">The sequence shown here is derived from an EMBL/GenBank/DDBJ whole genome shotgun (WGS) entry which is preliminary data.</text>
</comment>
<sequence length="430" mass="48224">MQPSRDFFYNEESMDDQVPLVDESVYETNVFDTGKYVKAIGDITLIDKGKYIAWMKPTALHQFASHPEFYAAIQKCHDDNIVSILMVHENRKVQECLKGGDSVSAHVFLDNCGRLHAKEVSFIRINFLVRDCDDVKRLVKITTAPSTTCDDTIKLILSHNALSRDIVGVFLLHTQWAWADATQLRRARRLSSIIMGTPFLAHGGCFIQHLPMLNNHELAAAGDMLGCICVLDPKRIPSVVHAVRQTASFLGMNGIRFLGDVLQAMAIAMSPDTALANYEWWQLPNVPTEQEISSIESSYGVTDMKSLPLVLVGDGYNSVTEYLSTYMRLHRADCFLPFVQSIKKNFHEGNDSSTDVIDVLVLERVMVCGIHLSSSTGEIDFQLQCIVQNPSALRHDSLSLTNTLCISLRGDFKDDHLLWGVIFNRTRKSP</sequence>
<gene>
    <name evidence="1" type="ORF">HJC23_012434</name>
</gene>
<evidence type="ECO:0000313" key="2">
    <source>
        <dbReference type="Proteomes" id="UP001516023"/>
    </source>
</evidence>
<organism evidence="1 2">
    <name type="scientific">Cyclotella cryptica</name>
    <dbReference type="NCBI Taxonomy" id="29204"/>
    <lineage>
        <taxon>Eukaryota</taxon>
        <taxon>Sar</taxon>
        <taxon>Stramenopiles</taxon>
        <taxon>Ochrophyta</taxon>
        <taxon>Bacillariophyta</taxon>
        <taxon>Coscinodiscophyceae</taxon>
        <taxon>Thalassiosirophycidae</taxon>
        <taxon>Stephanodiscales</taxon>
        <taxon>Stephanodiscaceae</taxon>
        <taxon>Cyclotella</taxon>
    </lineage>
</organism>